<dbReference type="FunFam" id="4.10.280.10:FF:000032">
    <property type="entry name" value="Transcription factor bHLH123 family"/>
    <property type="match status" value="1"/>
</dbReference>
<dbReference type="PANTHER" id="PTHR16223:SF46">
    <property type="entry name" value="TRANSCRIPTION FACTOR BHLH123"/>
    <property type="match status" value="1"/>
</dbReference>
<evidence type="ECO:0000259" key="8">
    <source>
        <dbReference type="PROSITE" id="PS50888"/>
    </source>
</evidence>
<keyword evidence="10" id="KW-1185">Reference proteome</keyword>
<evidence type="ECO:0000256" key="3">
    <source>
        <dbReference type="ARBA" id="ARBA00023015"/>
    </source>
</evidence>
<comment type="subunit">
    <text evidence="2">Homodimer.</text>
</comment>
<feature type="compositionally biased region" description="Polar residues" evidence="7">
    <location>
        <begin position="433"/>
        <end position="450"/>
    </location>
</feature>
<dbReference type="PROSITE" id="PS50888">
    <property type="entry name" value="BHLH"/>
    <property type="match status" value="1"/>
</dbReference>
<dbReference type="AlphaFoldDB" id="A0A9Q1R513"/>
<proteinExistence type="predicted"/>
<sequence>MAEEFQLGRGNWWESSTSSSSTTSSSRNKFIDSGISSCTTPSASSTTLSSMASNFVWATEIEDIKARSDNSSMVFPADSHKRYASESSIGGGGAEQGVLSADPNLQLMGLGLSPQGLDWNQPFFRGEKSGSGFRSILQEGLSSNANYQQEGTCHEQDHHNWSTTQKLYHGNSDDSSVNDYNKQILNRGISLDHQSQVFSGHNLENSAPNYGSPSNMFQGLLISDNSQQESNNFTSARPLYYNPSYNNQSNCDVNIPPTSVDVMPTSSSSSSWSKFPQFLRTSPPKQQQWPVPPLPTHGQSSHFSGGTPFWNATSAAANDVRSGIVPSLHPQLANPTVDGKPKHAPEVRNISTITKKTSSETSNKRPRNEAPSPLPAFKVRKEKMGDRITALQQLVSPFGKTDTASVLSEAIEYIKFLHEQVHVLSTPYMKSGASMQHQQSGDKSNVNQEGGKQDLRSRGLCLVPVSSTFPVTHETTVDFWTPTFGGTFR</sequence>
<evidence type="ECO:0000256" key="5">
    <source>
        <dbReference type="ARBA" id="ARBA00023163"/>
    </source>
</evidence>
<dbReference type="SUPFAM" id="SSF47459">
    <property type="entry name" value="HLH, helix-loop-helix DNA-binding domain"/>
    <property type="match status" value="1"/>
</dbReference>
<feature type="region of interest" description="Disordered" evidence="7">
    <location>
        <begin position="1"/>
        <end position="28"/>
    </location>
</feature>
<evidence type="ECO:0000313" key="10">
    <source>
        <dbReference type="Proteomes" id="UP001152561"/>
    </source>
</evidence>
<evidence type="ECO:0000256" key="7">
    <source>
        <dbReference type="SAM" id="MobiDB-lite"/>
    </source>
</evidence>
<dbReference type="InterPro" id="IPR011598">
    <property type="entry name" value="bHLH_dom"/>
</dbReference>
<comment type="caution">
    <text evidence="9">The sequence shown here is derived from an EMBL/GenBank/DDBJ whole genome shotgun (WGS) entry which is preliminary data.</text>
</comment>
<protein>
    <recommendedName>
        <fullName evidence="8">BHLH domain-containing protein</fullName>
    </recommendedName>
</protein>
<evidence type="ECO:0000256" key="6">
    <source>
        <dbReference type="ARBA" id="ARBA00023242"/>
    </source>
</evidence>
<dbReference type="InterPro" id="IPR045843">
    <property type="entry name" value="IND-like"/>
</dbReference>
<accession>A0A9Q1R513</accession>
<dbReference type="PANTHER" id="PTHR16223">
    <property type="entry name" value="TRANSCRIPTION FACTOR BHLH83-RELATED"/>
    <property type="match status" value="1"/>
</dbReference>
<comment type="subcellular location">
    <subcellularLocation>
        <location evidence="1">Nucleus</location>
    </subcellularLocation>
</comment>
<evidence type="ECO:0000256" key="2">
    <source>
        <dbReference type="ARBA" id="ARBA00011738"/>
    </source>
</evidence>
<dbReference type="GO" id="GO:0046983">
    <property type="term" value="F:protein dimerization activity"/>
    <property type="evidence" value="ECO:0007669"/>
    <property type="project" value="InterPro"/>
</dbReference>
<feature type="compositionally biased region" description="Low complexity" evidence="7">
    <location>
        <begin position="15"/>
        <end position="26"/>
    </location>
</feature>
<feature type="region of interest" description="Disordered" evidence="7">
    <location>
        <begin position="333"/>
        <end position="375"/>
    </location>
</feature>
<dbReference type="InterPro" id="IPR036638">
    <property type="entry name" value="HLH_DNA-bd_sf"/>
</dbReference>
<dbReference type="InterPro" id="IPR045239">
    <property type="entry name" value="bHLH95_bHLH"/>
</dbReference>
<keyword evidence="3" id="KW-0805">Transcription regulation</keyword>
<feature type="compositionally biased region" description="Low complexity" evidence="7">
    <location>
        <begin position="350"/>
        <end position="361"/>
    </location>
</feature>
<dbReference type="SMART" id="SM00353">
    <property type="entry name" value="HLH"/>
    <property type="match status" value="1"/>
</dbReference>
<dbReference type="Proteomes" id="UP001152561">
    <property type="component" value="Unassembled WGS sequence"/>
</dbReference>
<dbReference type="GO" id="GO:0000981">
    <property type="term" value="F:DNA-binding transcription factor activity, RNA polymerase II-specific"/>
    <property type="evidence" value="ECO:0007669"/>
    <property type="project" value="TreeGrafter"/>
</dbReference>
<evidence type="ECO:0000313" key="9">
    <source>
        <dbReference type="EMBL" id="KAJ8542958.1"/>
    </source>
</evidence>
<keyword evidence="5" id="KW-0804">Transcription</keyword>
<dbReference type="OrthoDB" id="673975at2759"/>
<keyword evidence="6" id="KW-0539">Nucleus</keyword>
<evidence type="ECO:0000256" key="4">
    <source>
        <dbReference type="ARBA" id="ARBA00023125"/>
    </source>
</evidence>
<evidence type="ECO:0000256" key="1">
    <source>
        <dbReference type="ARBA" id="ARBA00004123"/>
    </source>
</evidence>
<keyword evidence="4" id="KW-0238">DNA-binding</keyword>
<reference evidence="10" key="1">
    <citation type="journal article" date="2023" name="Proc. Natl. Acad. Sci. U.S.A.">
        <title>Genomic and structural basis for evolution of tropane alkaloid biosynthesis.</title>
        <authorList>
            <person name="Wanga Y.-J."/>
            <person name="Taina T."/>
            <person name="Yua J.-Y."/>
            <person name="Lia J."/>
            <person name="Xua B."/>
            <person name="Chenc J."/>
            <person name="D'Auriad J.C."/>
            <person name="Huanga J.-P."/>
            <person name="Huanga S.-X."/>
        </authorList>
    </citation>
    <scope>NUCLEOTIDE SEQUENCE [LARGE SCALE GENOMIC DNA]</scope>
    <source>
        <strain evidence="10">cv. KIB-2019</strain>
    </source>
</reference>
<name>A0A9Q1R513_9SOLA</name>
<feature type="region of interest" description="Disordered" evidence="7">
    <location>
        <begin position="432"/>
        <end position="453"/>
    </location>
</feature>
<dbReference type="Gene3D" id="4.10.280.10">
    <property type="entry name" value="Helix-loop-helix DNA-binding domain"/>
    <property type="match status" value="1"/>
</dbReference>
<dbReference type="EMBL" id="JAJAGQ010000014">
    <property type="protein sequence ID" value="KAJ8542958.1"/>
    <property type="molecule type" value="Genomic_DNA"/>
</dbReference>
<feature type="region of interest" description="Disordered" evidence="7">
    <location>
        <begin position="273"/>
        <end position="303"/>
    </location>
</feature>
<feature type="compositionally biased region" description="Polar residues" evidence="7">
    <location>
        <begin position="279"/>
        <end position="289"/>
    </location>
</feature>
<dbReference type="GO" id="GO:0000978">
    <property type="term" value="F:RNA polymerase II cis-regulatory region sequence-specific DNA binding"/>
    <property type="evidence" value="ECO:0007669"/>
    <property type="project" value="TreeGrafter"/>
</dbReference>
<dbReference type="CDD" id="cd11393">
    <property type="entry name" value="bHLH_AtbHLH_like"/>
    <property type="match status" value="1"/>
</dbReference>
<organism evidence="9 10">
    <name type="scientific">Anisodus acutangulus</name>
    <dbReference type="NCBI Taxonomy" id="402998"/>
    <lineage>
        <taxon>Eukaryota</taxon>
        <taxon>Viridiplantae</taxon>
        <taxon>Streptophyta</taxon>
        <taxon>Embryophyta</taxon>
        <taxon>Tracheophyta</taxon>
        <taxon>Spermatophyta</taxon>
        <taxon>Magnoliopsida</taxon>
        <taxon>eudicotyledons</taxon>
        <taxon>Gunneridae</taxon>
        <taxon>Pentapetalae</taxon>
        <taxon>asterids</taxon>
        <taxon>lamiids</taxon>
        <taxon>Solanales</taxon>
        <taxon>Solanaceae</taxon>
        <taxon>Solanoideae</taxon>
        <taxon>Hyoscyameae</taxon>
        <taxon>Anisodus</taxon>
    </lineage>
</organism>
<dbReference type="GO" id="GO:0005634">
    <property type="term" value="C:nucleus"/>
    <property type="evidence" value="ECO:0007669"/>
    <property type="project" value="UniProtKB-SubCell"/>
</dbReference>
<feature type="domain" description="BHLH" evidence="8">
    <location>
        <begin position="368"/>
        <end position="417"/>
    </location>
</feature>
<gene>
    <name evidence="9" type="ORF">K7X08_005481</name>
</gene>